<gene>
    <name evidence="3" type="ORF">Q9R02_15815</name>
</gene>
<evidence type="ECO:0000313" key="3">
    <source>
        <dbReference type="EMBL" id="MDP5228624.1"/>
    </source>
</evidence>
<keyword evidence="1" id="KW-0472">Membrane</keyword>
<keyword evidence="2" id="KW-0732">Signal</keyword>
<proteinExistence type="predicted"/>
<dbReference type="RefSeq" id="WP_305997669.1">
    <property type="nucleotide sequence ID" value="NZ_JAVALS010000019.1"/>
</dbReference>
<accession>A0ABT9ISP1</accession>
<evidence type="ECO:0000313" key="4">
    <source>
        <dbReference type="Proteomes" id="UP001232725"/>
    </source>
</evidence>
<keyword evidence="4" id="KW-1185">Reference proteome</keyword>
<keyword evidence="1" id="KW-0812">Transmembrane</keyword>
<dbReference type="Proteomes" id="UP001232725">
    <property type="component" value="Unassembled WGS sequence"/>
</dbReference>
<feature type="signal peptide" evidence="2">
    <location>
        <begin position="1"/>
        <end position="20"/>
    </location>
</feature>
<feature type="transmembrane region" description="Helical" evidence="1">
    <location>
        <begin position="177"/>
        <end position="195"/>
    </location>
</feature>
<dbReference type="EMBL" id="JAVALS010000019">
    <property type="protein sequence ID" value="MDP5228624.1"/>
    <property type="molecule type" value="Genomic_DNA"/>
</dbReference>
<protein>
    <submittedName>
        <fullName evidence="3">Uncharacterized protein</fullName>
    </submittedName>
</protein>
<organism evidence="3 4">
    <name type="scientific">Arthrobacter horti</name>
    <dbReference type="NCBI Taxonomy" id="3068273"/>
    <lineage>
        <taxon>Bacteria</taxon>
        <taxon>Bacillati</taxon>
        <taxon>Actinomycetota</taxon>
        <taxon>Actinomycetes</taxon>
        <taxon>Micrococcales</taxon>
        <taxon>Micrococcaceae</taxon>
        <taxon>Arthrobacter</taxon>
    </lineage>
</organism>
<evidence type="ECO:0000256" key="2">
    <source>
        <dbReference type="SAM" id="SignalP"/>
    </source>
</evidence>
<name>A0ABT9ISP1_9MICC</name>
<evidence type="ECO:0000256" key="1">
    <source>
        <dbReference type="SAM" id="Phobius"/>
    </source>
</evidence>
<feature type="chain" id="PRO_5046470460" evidence="2">
    <location>
        <begin position="21"/>
        <end position="212"/>
    </location>
</feature>
<comment type="caution">
    <text evidence="3">The sequence shown here is derived from an EMBL/GenBank/DDBJ whole genome shotgun (WGS) entry which is preliminary data.</text>
</comment>
<keyword evidence="1" id="KW-1133">Transmembrane helix</keyword>
<sequence length="212" mass="21465">MTRRLGSVLGALLCLLAAVAAPVTLAHSAEGDGGALQSDGALVTFETPAPGHTVEVPLHVRNTGGHTLDLSLALREATGAATEGPHPLRLAVHADDGGLLVGGTADELLDQHVALAALPAGAERTLRATAHLPAGAGDDYRGAPVSLRFTFTGTGDPGGVDSGGLPDGSLAITGARGLWILAVALPLMIVGILLLPARRKREKEAEDHEPHA</sequence>
<reference evidence="3 4" key="1">
    <citation type="submission" date="2023-08" db="EMBL/GenBank/DDBJ databases">
        <title>Arthrobacter horti sp. nov., isolated from forest soil.</title>
        <authorList>
            <person name="Park M."/>
        </authorList>
    </citation>
    <scope>NUCLEOTIDE SEQUENCE [LARGE SCALE GENOMIC DNA]</scope>
    <source>
        <strain evidence="3 4">YJM1</strain>
    </source>
</reference>